<dbReference type="PANTHER" id="PTHR43245">
    <property type="entry name" value="BIFUNCTIONAL POLYMYXIN RESISTANCE PROTEIN ARNA"/>
    <property type="match status" value="1"/>
</dbReference>
<dbReference type="Proteomes" id="UP000466345">
    <property type="component" value="Unassembled WGS sequence"/>
</dbReference>
<gene>
    <name evidence="2" type="primary">tal_1</name>
    <name evidence="2" type="ORF">SRB5_24410</name>
</gene>
<dbReference type="InterPro" id="IPR001509">
    <property type="entry name" value="Epimerase_deHydtase"/>
</dbReference>
<dbReference type="OrthoDB" id="62093at2"/>
<comment type="caution">
    <text evidence="2">The sequence shown here is derived from an EMBL/GenBank/DDBJ whole genome shotgun (WGS) entry which is preliminary data.</text>
</comment>
<organism evidence="2 3">
    <name type="scientific">Streptomyces smaragdinus</name>
    <dbReference type="NCBI Taxonomy" id="2585196"/>
    <lineage>
        <taxon>Bacteria</taxon>
        <taxon>Bacillati</taxon>
        <taxon>Actinomycetota</taxon>
        <taxon>Actinomycetes</taxon>
        <taxon>Kitasatosporales</taxon>
        <taxon>Streptomycetaceae</taxon>
        <taxon>Streptomyces</taxon>
    </lineage>
</organism>
<dbReference type="EC" id="1.1.1.344" evidence="2"/>
<dbReference type="PANTHER" id="PTHR43245:SF13">
    <property type="entry name" value="UDP-D-APIOSE_UDP-D-XYLOSE SYNTHASE 2"/>
    <property type="match status" value="1"/>
</dbReference>
<accession>A0A7K0CFS3</accession>
<feature type="domain" description="NAD-dependent epimerase/dehydratase" evidence="1">
    <location>
        <begin position="3"/>
        <end position="213"/>
    </location>
</feature>
<sequence length="293" mass="29301">MRVVLLGSSGWLGGYVLDELAQDREVIPVPRGTVELGVTGVGDLAGRLASLAPDAVVNCAGRVGGDALGLIGANARGPAVLCAALSAAAPRARLVHLGSAAEYGAVAGRAPLTEDAPTCPQGLYGASKLAGSLAVAGSPLDAVVLRVFNAVGPGAPPTSLPGRLVRGLREAGADGVVRTGALTAARDYVDPRDVARAVALALGRATPRVLNVAGGRAVPVRDVADGLAEAAGFRGRIEESGGGPERSAFVDWQQADVSAAGAALGWRAEVPLVQSLKDLWADDPGPAPRSAAE</sequence>
<evidence type="ECO:0000313" key="2">
    <source>
        <dbReference type="EMBL" id="MQY12308.1"/>
    </source>
</evidence>
<protein>
    <submittedName>
        <fullName evidence="2">dTDP-6-deoxy-L-talose 4-dehydrogenase (NAD(P)(+))</fullName>
        <ecNumber evidence="2">1.1.1.344</ecNumber>
    </submittedName>
</protein>
<keyword evidence="2" id="KW-0560">Oxidoreductase</keyword>
<dbReference type="InterPro" id="IPR050177">
    <property type="entry name" value="Lipid_A_modif_metabolic_enz"/>
</dbReference>
<dbReference type="EMBL" id="WEGJ01000006">
    <property type="protein sequence ID" value="MQY12308.1"/>
    <property type="molecule type" value="Genomic_DNA"/>
</dbReference>
<dbReference type="AlphaFoldDB" id="A0A7K0CFS3"/>
<dbReference type="InterPro" id="IPR036291">
    <property type="entry name" value="NAD(P)-bd_dom_sf"/>
</dbReference>
<evidence type="ECO:0000313" key="3">
    <source>
        <dbReference type="Proteomes" id="UP000466345"/>
    </source>
</evidence>
<reference evidence="2 3" key="1">
    <citation type="submission" date="2019-10" db="EMBL/GenBank/DDBJ databases">
        <title>Streptomyces smaragdinus sp. nov. and Streptomyces fabii sp. nov., isolated from the gut of fungus growing-termite Macrotermes natalensis.</title>
        <authorList>
            <person name="Schwitalla J."/>
            <person name="Benndorf R."/>
            <person name="Martin K."/>
            <person name="De Beer W."/>
            <person name="Kaster A.-K."/>
            <person name="Vollmers J."/>
            <person name="Poulsen M."/>
            <person name="Beemelmanns C."/>
        </authorList>
    </citation>
    <scope>NUCLEOTIDE SEQUENCE [LARGE SCALE GENOMIC DNA]</scope>
    <source>
        <strain evidence="2 3">RB5</strain>
    </source>
</reference>
<dbReference type="Pfam" id="PF01370">
    <property type="entry name" value="Epimerase"/>
    <property type="match status" value="1"/>
</dbReference>
<name>A0A7K0CFS3_9ACTN</name>
<dbReference type="SUPFAM" id="SSF51735">
    <property type="entry name" value="NAD(P)-binding Rossmann-fold domains"/>
    <property type="match status" value="1"/>
</dbReference>
<dbReference type="GO" id="GO:0016491">
    <property type="term" value="F:oxidoreductase activity"/>
    <property type="evidence" value="ECO:0007669"/>
    <property type="project" value="UniProtKB-KW"/>
</dbReference>
<dbReference type="Gene3D" id="3.40.50.720">
    <property type="entry name" value="NAD(P)-binding Rossmann-like Domain"/>
    <property type="match status" value="1"/>
</dbReference>
<dbReference type="RefSeq" id="WP_153452000.1">
    <property type="nucleotide sequence ID" value="NZ_WEGJ01000006.1"/>
</dbReference>
<proteinExistence type="predicted"/>
<keyword evidence="3" id="KW-1185">Reference proteome</keyword>
<evidence type="ECO:0000259" key="1">
    <source>
        <dbReference type="Pfam" id="PF01370"/>
    </source>
</evidence>